<dbReference type="FunFam" id="2.40.10.10:FF:000068">
    <property type="entry name" value="transmembrane protease serine 2"/>
    <property type="match status" value="1"/>
</dbReference>
<keyword evidence="2 6" id="KW-0645">Protease</keyword>
<keyword evidence="5" id="KW-1015">Disulfide bond</keyword>
<feature type="domain" description="Peptidase S1" evidence="7">
    <location>
        <begin position="36"/>
        <end position="296"/>
    </location>
</feature>
<organism evidence="8 9">
    <name type="scientific">Hypsibius exemplaris</name>
    <name type="common">Freshwater tardigrade</name>
    <dbReference type="NCBI Taxonomy" id="2072580"/>
    <lineage>
        <taxon>Eukaryota</taxon>
        <taxon>Metazoa</taxon>
        <taxon>Ecdysozoa</taxon>
        <taxon>Tardigrada</taxon>
        <taxon>Eutardigrada</taxon>
        <taxon>Parachela</taxon>
        <taxon>Hypsibioidea</taxon>
        <taxon>Hypsibiidae</taxon>
        <taxon>Hypsibius</taxon>
    </lineage>
</organism>
<dbReference type="AlphaFoldDB" id="A0A1W0WIP8"/>
<dbReference type="PROSITE" id="PS00135">
    <property type="entry name" value="TRYPSIN_SER"/>
    <property type="match status" value="1"/>
</dbReference>
<gene>
    <name evidence="8" type="ORF">BV898_10801</name>
</gene>
<dbReference type="PANTHER" id="PTHR24276">
    <property type="entry name" value="POLYSERASE-RELATED"/>
    <property type="match status" value="1"/>
</dbReference>
<dbReference type="GO" id="GO:0006508">
    <property type="term" value="P:proteolysis"/>
    <property type="evidence" value="ECO:0007669"/>
    <property type="project" value="UniProtKB-KW"/>
</dbReference>
<dbReference type="InterPro" id="IPR001254">
    <property type="entry name" value="Trypsin_dom"/>
</dbReference>
<dbReference type="PROSITE" id="PS50240">
    <property type="entry name" value="TRYPSIN_DOM"/>
    <property type="match status" value="1"/>
</dbReference>
<dbReference type="InterPro" id="IPR018114">
    <property type="entry name" value="TRYPSIN_HIS"/>
</dbReference>
<dbReference type="SUPFAM" id="SSF50494">
    <property type="entry name" value="Trypsin-like serine proteases"/>
    <property type="match status" value="1"/>
</dbReference>
<dbReference type="GO" id="GO:0004252">
    <property type="term" value="F:serine-type endopeptidase activity"/>
    <property type="evidence" value="ECO:0007669"/>
    <property type="project" value="InterPro"/>
</dbReference>
<dbReference type="Proteomes" id="UP000192578">
    <property type="component" value="Unassembled WGS sequence"/>
</dbReference>
<dbReference type="InterPro" id="IPR033116">
    <property type="entry name" value="TRYPSIN_SER"/>
</dbReference>
<dbReference type="PRINTS" id="PR00722">
    <property type="entry name" value="CHYMOTRYPSIN"/>
</dbReference>
<dbReference type="CDD" id="cd00190">
    <property type="entry name" value="Tryp_SPc"/>
    <property type="match status" value="1"/>
</dbReference>
<dbReference type="InterPro" id="IPR050430">
    <property type="entry name" value="Peptidase_S1"/>
</dbReference>
<comment type="caution">
    <text evidence="8">The sequence shown here is derived from an EMBL/GenBank/DDBJ whole genome shotgun (WGS) entry which is preliminary data.</text>
</comment>
<dbReference type="InterPro" id="IPR009003">
    <property type="entry name" value="Peptidase_S1_PA"/>
</dbReference>
<keyword evidence="4 6" id="KW-0720">Serine protease</keyword>
<evidence type="ECO:0000313" key="9">
    <source>
        <dbReference type="Proteomes" id="UP000192578"/>
    </source>
</evidence>
<keyword evidence="9" id="KW-1185">Reference proteome</keyword>
<keyword evidence="3 6" id="KW-0378">Hydrolase</keyword>
<name>A0A1W0WIP8_HYPEX</name>
<evidence type="ECO:0000259" key="7">
    <source>
        <dbReference type="PROSITE" id="PS50240"/>
    </source>
</evidence>
<proteinExistence type="inferred from homology"/>
<evidence type="ECO:0000256" key="5">
    <source>
        <dbReference type="ARBA" id="ARBA00023157"/>
    </source>
</evidence>
<dbReference type="InterPro" id="IPR001314">
    <property type="entry name" value="Peptidase_S1A"/>
</dbReference>
<protein>
    <recommendedName>
        <fullName evidence="7">Peptidase S1 domain-containing protein</fullName>
    </recommendedName>
</protein>
<evidence type="ECO:0000256" key="6">
    <source>
        <dbReference type="RuleBase" id="RU363034"/>
    </source>
</evidence>
<dbReference type="Gene3D" id="2.40.10.10">
    <property type="entry name" value="Trypsin-like serine proteases"/>
    <property type="match status" value="1"/>
</dbReference>
<dbReference type="PANTHER" id="PTHR24276:SF91">
    <property type="entry name" value="AT26814P-RELATED"/>
    <property type="match status" value="1"/>
</dbReference>
<evidence type="ECO:0000256" key="4">
    <source>
        <dbReference type="ARBA" id="ARBA00022825"/>
    </source>
</evidence>
<dbReference type="InterPro" id="IPR043504">
    <property type="entry name" value="Peptidase_S1_PA_chymotrypsin"/>
</dbReference>
<evidence type="ECO:0000313" key="8">
    <source>
        <dbReference type="EMBL" id="OQV15042.1"/>
    </source>
</evidence>
<dbReference type="EMBL" id="MTYJ01000095">
    <property type="protein sequence ID" value="OQV15042.1"/>
    <property type="molecule type" value="Genomic_DNA"/>
</dbReference>
<accession>A0A1W0WIP8</accession>
<dbReference type="OrthoDB" id="6755574at2759"/>
<dbReference type="SMART" id="SM00020">
    <property type="entry name" value="Tryp_SPc"/>
    <property type="match status" value="1"/>
</dbReference>
<evidence type="ECO:0000256" key="2">
    <source>
        <dbReference type="ARBA" id="ARBA00022670"/>
    </source>
</evidence>
<reference evidence="9" key="1">
    <citation type="submission" date="2017-01" db="EMBL/GenBank/DDBJ databases">
        <title>Comparative genomics of anhydrobiosis in the tardigrade Hypsibius dujardini.</title>
        <authorList>
            <person name="Yoshida Y."/>
            <person name="Koutsovoulos G."/>
            <person name="Laetsch D."/>
            <person name="Stevens L."/>
            <person name="Kumar S."/>
            <person name="Horikawa D."/>
            <person name="Ishino K."/>
            <person name="Komine S."/>
            <person name="Tomita M."/>
            <person name="Blaxter M."/>
            <person name="Arakawa K."/>
        </authorList>
    </citation>
    <scope>NUCLEOTIDE SEQUENCE [LARGE SCALE GENOMIC DNA]</scope>
    <source>
        <strain evidence="9">Z151</strain>
    </source>
</reference>
<sequence length="313" mass="34744">MFFRHPLQQVGHPLRDDLSPPLLRHPKCNPPPVLQILGGRYIGNLKWIVSLQYPTKDGSLQHICTGSLLTNQLILTAAHCMFNEFGRQINESLIAVKQSRNTLHDSTEPARVDYTVIHEDYHVTNSLDPRFLQNDIAVLRLARAILLNDRQGVIALPSEPFVIGPNTAAMAAGWGYTTRYVKKEDDPERDPATLPRQLMQAPVDILPLEDCQSYYSGGTFSVSANMFCINSTITDICKGDSGGPVFQNCWDSRTRKIVNRIIGVVSASSEGCGAPDGVSILTNVPKHFAFINRVIDGQAEQIRIQREEAQQIG</sequence>
<evidence type="ECO:0000256" key="3">
    <source>
        <dbReference type="ARBA" id="ARBA00022801"/>
    </source>
</evidence>
<evidence type="ECO:0000256" key="1">
    <source>
        <dbReference type="ARBA" id="ARBA00007664"/>
    </source>
</evidence>
<dbReference type="Pfam" id="PF00089">
    <property type="entry name" value="Trypsin"/>
    <property type="match status" value="1"/>
</dbReference>
<comment type="similarity">
    <text evidence="1">Belongs to the peptidase S1 family.</text>
</comment>
<dbReference type="PROSITE" id="PS00134">
    <property type="entry name" value="TRYPSIN_HIS"/>
    <property type="match status" value="1"/>
</dbReference>